<dbReference type="PANTHER" id="PTHR10429:SF0">
    <property type="entry name" value="DNA-3-METHYLADENINE GLYCOSYLASE"/>
    <property type="match status" value="1"/>
</dbReference>
<proteinExistence type="inferred from homology"/>
<dbReference type="GO" id="GO:0003905">
    <property type="term" value="F:alkylbase DNA N-glycosylase activity"/>
    <property type="evidence" value="ECO:0007669"/>
    <property type="project" value="InterPro"/>
</dbReference>
<dbReference type="GO" id="GO:0003677">
    <property type="term" value="F:DNA binding"/>
    <property type="evidence" value="ECO:0007669"/>
    <property type="project" value="InterPro"/>
</dbReference>
<dbReference type="Pfam" id="PF02245">
    <property type="entry name" value="Pur_DNA_glyco"/>
    <property type="match status" value="2"/>
</dbReference>
<dbReference type="AlphaFoldDB" id="U5DM69"/>
<keyword evidence="3 5" id="KW-0378">Hydrolase</keyword>
<evidence type="ECO:0000256" key="1">
    <source>
        <dbReference type="ARBA" id="ARBA00009232"/>
    </source>
</evidence>
<keyword evidence="4 5" id="KW-0234">DNA repair</keyword>
<protein>
    <recommendedName>
        <fullName evidence="5">Putative 3-methyladenine DNA glycosylase</fullName>
        <ecNumber evidence="5">3.2.2.-</ecNumber>
    </recommendedName>
</protein>
<reference evidence="6 7" key="1">
    <citation type="submission" date="2013-05" db="EMBL/GenBank/DDBJ databases">
        <title>Draft genome sequence of Rubidibacter lacunae KORDI 51-2.</title>
        <authorList>
            <person name="Choi D.H."/>
            <person name="Noh J.H."/>
            <person name="Kwon K.-K."/>
            <person name="Lee J.-H."/>
            <person name="Ryu J.-Y."/>
        </authorList>
    </citation>
    <scope>NUCLEOTIDE SEQUENCE [LARGE SCALE GENOMIC DNA]</scope>
    <source>
        <strain evidence="6 7">KORDI 51-2</strain>
    </source>
</reference>
<dbReference type="InterPro" id="IPR011034">
    <property type="entry name" value="Formyl_transferase-like_C_sf"/>
</dbReference>
<dbReference type="STRING" id="582515.KR51_00013080"/>
<dbReference type="Proteomes" id="UP000016960">
    <property type="component" value="Unassembled WGS sequence"/>
</dbReference>
<comment type="caution">
    <text evidence="6">The sequence shown here is derived from an EMBL/GenBank/DDBJ whole genome shotgun (WGS) entry which is preliminary data.</text>
</comment>
<dbReference type="InterPro" id="IPR036995">
    <property type="entry name" value="MPG_sf"/>
</dbReference>
<dbReference type="EMBL" id="ASSJ01000035">
    <property type="protein sequence ID" value="ERN41977.1"/>
    <property type="molecule type" value="Genomic_DNA"/>
</dbReference>
<dbReference type="InParanoid" id="U5DM69"/>
<gene>
    <name evidence="6" type="ORF">KR51_00013080</name>
</gene>
<evidence type="ECO:0000256" key="4">
    <source>
        <dbReference type="ARBA" id="ARBA00023204"/>
    </source>
</evidence>
<keyword evidence="6" id="KW-0326">Glycosidase</keyword>
<dbReference type="PANTHER" id="PTHR10429">
    <property type="entry name" value="DNA-3-METHYLADENINE GLYCOSYLASE"/>
    <property type="match status" value="1"/>
</dbReference>
<evidence type="ECO:0000313" key="7">
    <source>
        <dbReference type="Proteomes" id="UP000016960"/>
    </source>
</evidence>
<keyword evidence="2 5" id="KW-0227">DNA damage</keyword>
<dbReference type="InterPro" id="IPR003180">
    <property type="entry name" value="MPG"/>
</dbReference>
<dbReference type="HAMAP" id="MF_00527">
    <property type="entry name" value="3MGH"/>
    <property type="match status" value="1"/>
</dbReference>
<dbReference type="eggNOG" id="COG2094">
    <property type="taxonomic scope" value="Bacteria"/>
</dbReference>
<dbReference type="FunCoup" id="U5DM69">
    <property type="interactions" value="95"/>
</dbReference>
<dbReference type="SUPFAM" id="SSF50486">
    <property type="entry name" value="FMT C-terminal domain-like"/>
    <property type="match status" value="1"/>
</dbReference>
<evidence type="ECO:0000313" key="6">
    <source>
        <dbReference type="EMBL" id="ERN41977.1"/>
    </source>
</evidence>
<dbReference type="Gene3D" id="3.10.300.10">
    <property type="entry name" value="Methylpurine-DNA glycosylase (MPG)"/>
    <property type="match status" value="2"/>
</dbReference>
<accession>U5DM69</accession>
<dbReference type="PATRIC" id="fig|582515.4.peg.1459"/>
<dbReference type="GO" id="GO:0006284">
    <property type="term" value="P:base-excision repair"/>
    <property type="evidence" value="ECO:0007669"/>
    <property type="project" value="InterPro"/>
</dbReference>
<comment type="similarity">
    <text evidence="1 5">Belongs to the DNA glycosylase MPG family.</text>
</comment>
<evidence type="ECO:0000256" key="2">
    <source>
        <dbReference type="ARBA" id="ARBA00022763"/>
    </source>
</evidence>
<dbReference type="CDD" id="cd00540">
    <property type="entry name" value="AAG"/>
    <property type="match status" value="1"/>
</dbReference>
<evidence type="ECO:0000256" key="3">
    <source>
        <dbReference type="ARBA" id="ARBA00022801"/>
    </source>
</evidence>
<keyword evidence="7" id="KW-1185">Reference proteome</keyword>
<name>U5DM69_9CHRO</name>
<sequence length="190" mass="20594">MAATTRTSAPMPLDPSFLQREPAIVARELLGAYLARRLPAGETVYLPIVEVEIYEGFKDKASHAHRGRTPRNAVMFEPGGCFYVYLCYGVHWLLNAIAGPADYPAAILLRGAGAISGPGRLTKHLQVDRTLDGQLAVPKSGLWFAESGITVAEEEIEYLPRVGIASAGEEWAHKPLRLVCPQISAISAAR</sequence>
<evidence type="ECO:0000256" key="5">
    <source>
        <dbReference type="HAMAP-Rule" id="MF_00527"/>
    </source>
</evidence>
<organism evidence="6 7">
    <name type="scientific">Rubidibacter lacunae KORDI 51-2</name>
    <dbReference type="NCBI Taxonomy" id="582515"/>
    <lineage>
        <taxon>Bacteria</taxon>
        <taxon>Bacillati</taxon>
        <taxon>Cyanobacteriota</taxon>
        <taxon>Cyanophyceae</taxon>
        <taxon>Oscillatoriophycideae</taxon>
        <taxon>Chroococcales</taxon>
        <taxon>Aphanothecaceae</taxon>
        <taxon>Rubidibacter</taxon>
    </lineage>
</organism>
<dbReference type="EC" id="3.2.2.-" evidence="5"/>